<sequence>MTRILHLSDPHLSRGGGPDADGVDATASLDLILHAVRHVPGIDLVLVTGDIADDGTPEACEAVRDRVGRFAAQRDVPHVYTTGNHDTRGAFAAVFGTGHLDAGGRDVGVMGTGVGHERAAVSHVGGPRVVTLDSLVPGETHGELSDAQLSWLRELLAETAEAGTVVALHHPPVAPAVSPLLPTVNLRDAERLGRVIAGTDVQTVLCGHFHLQLSALWHGIPVWVTPGIITRIDLSAPPGLERAVKGAGATVVELGGPYSPMFHTIHARDPEAGRQVYLVDAMSGEDVDRE</sequence>
<keyword evidence="3" id="KW-0408">Iron</keyword>
<accession>A0A841FP40</accession>
<evidence type="ECO:0000313" key="6">
    <source>
        <dbReference type="EMBL" id="MBB6035322.1"/>
    </source>
</evidence>
<dbReference type="RefSeq" id="WP_184788168.1">
    <property type="nucleotide sequence ID" value="NZ_BONT01000004.1"/>
</dbReference>
<dbReference type="SUPFAM" id="SSF56300">
    <property type="entry name" value="Metallo-dependent phosphatases"/>
    <property type="match status" value="1"/>
</dbReference>
<dbReference type="GO" id="GO:0046872">
    <property type="term" value="F:metal ion binding"/>
    <property type="evidence" value="ECO:0007669"/>
    <property type="project" value="UniProtKB-KW"/>
</dbReference>
<dbReference type="EMBL" id="JACHGT010000006">
    <property type="protein sequence ID" value="MBB6035322.1"/>
    <property type="molecule type" value="Genomic_DNA"/>
</dbReference>
<keyword evidence="2" id="KW-0378">Hydrolase</keyword>
<dbReference type="InterPro" id="IPR050884">
    <property type="entry name" value="CNP_phosphodiesterase-III"/>
</dbReference>
<protein>
    <submittedName>
        <fullName evidence="6">3',5'-cyclic AMP phosphodiesterase CpdA</fullName>
    </submittedName>
</protein>
<evidence type="ECO:0000256" key="2">
    <source>
        <dbReference type="ARBA" id="ARBA00022801"/>
    </source>
</evidence>
<comment type="caution">
    <text evidence="6">The sequence shown here is derived from an EMBL/GenBank/DDBJ whole genome shotgun (WGS) entry which is preliminary data.</text>
</comment>
<dbReference type="GO" id="GO:0016787">
    <property type="term" value="F:hydrolase activity"/>
    <property type="evidence" value="ECO:0007669"/>
    <property type="project" value="UniProtKB-KW"/>
</dbReference>
<dbReference type="Gene3D" id="3.60.21.10">
    <property type="match status" value="1"/>
</dbReference>
<evidence type="ECO:0000259" key="5">
    <source>
        <dbReference type="Pfam" id="PF00149"/>
    </source>
</evidence>
<dbReference type="Proteomes" id="UP000548476">
    <property type="component" value="Unassembled WGS sequence"/>
</dbReference>
<dbReference type="AlphaFoldDB" id="A0A841FP40"/>
<organism evidence="6 7">
    <name type="scientific">Phytomonospora endophytica</name>
    <dbReference type="NCBI Taxonomy" id="714109"/>
    <lineage>
        <taxon>Bacteria</taxon>
        <taxon>Bacillati</taxon>
        <taxon>Actinomycetota</taxon>
        <taxon>Actinomycetes</taxon>
        <taxon>Micromonosporales</taxon>
        <taxon>Micromonosporaceae</taxon>
        <taxon>Phytomonospora</taxon>
    </lineage>
</organism>
<feature type="domain" description="Calcineurin-like phosphoesterase" evidence="5">
    <location>
        <begin position="3"/>
        <end position="210"/>
    </location>
</feature>
<comment type="similarity">
    <text evidence="4">Belongs to the cyclic nucleotide phosphodiesterase class-III family.</text>
</comment>
<keyword evidence="7" id="KW-1185">Reference proteome</keyword>
<dbReference type="InterPro" id="IPR029052">
    <property type="entry name" value="Metallo-depent_PP-like"/>
</dbReference>
<evidence type="ECO:0000256" key="1">
    <source>
        <dbReference type="ARBA" id="ARBA00022723"/>
    </source>
</evidence>
<evidence type="ECO:0000256" key="4">
    <source>
        <dbReference type="ARBA" id="ARBA00025742"/>
    </source>
</evidence>
<evidence type="ECO:0000256" key="3">
    <source>
        <dbReference type="ARBA" id="ARBA00023004"/>
    </source>
</evidence>
<dbReference type="PANTHER" id="PTHR42988:SF2">
    <property type="entry name" value="CYCLIC NUCLEOTIDE PHOSPHODIESTERASE CBUA0032-RELATED"/>
    <property type="match status" value="1"/>
</dbReference>
<gene>
    <name evidence="6" type="ORF">HNR73_003179</name>
</gene>
<proteinExistence type="inferred from homology"/>
<dbReference type="PANTHER" id="PTHR42988">
    <property type="entry name" value="PHOSPHOHYDROLASE"/>
    <property type="match status" value="1"/>
</dbReference>
<reference evidence="6 7" key="1">
    <citation type="submission" date="2020-08" db="EMBL/GenBank/DDBJ databases">
        <title>Genomic Encyclopedia of Type Strains, Phase IV (KMG-IV): sequencing the most valuable type-strain genomes for metagenomic binning, comparative biology and taxonomic classification.</title>
        <authorList>
            <person name="Goeker M."/>
        </authorList>
    </citation>
    <scope>NUCLEOTIDE SEQUENCE [LARGE SCALE GENOMIC DNA]</scope>
    <source>
        <strain evidence="6 7">YIM 65646</strain>
    </source>
</reference>
<keyword evidence="1" id="KW-0479">Metal-binding</keyword>
<dbReference type="InterPro" id="IPR004843">
    <property type="entry name" value="Calcineurin-like_PHP"/>
</dbReference>
<evidence type="ECO:0000313" key="7">
    <source>
        <dbReference type="Proteomes" id="UP000548476"/>
    </source>
</evidence>
<dbReference type="Pfam" id="PF00149">
    <property type="entry name" value="Metallophos"/>
    <property type="match status" value="1"/>
</dbReference>
<name>A0A841FP40_9ACTN</name>